<dbReference type="PIRSF" id="PIRSF000097">
    <property type="entry name" value="AKR"/>
    <property type="match status" value="1"/>
</dbReference>
<protein>
    <recommendedName>
        <fullName evidence="3">NADP-dependent oxidoreductase domain-containing protein</fullName>
    </recommendedName>
</protein>
<evidence type="ECO:0000256" key="1">
    <source>
        <dbReference type="ARBA" id="ARBA00007905"/>
    </source>
</evidence>
<comment type="caution">
    <text evidence="4">The sequence shown here is derived from an EMBL/GenBank/DDBJ whole genome shotgun (WGS) entry which is preliminary data.</text>
</comment>
<dbReference type="Pfam" id="PF00248">
    <property type="entry name" value="Aldo_ket_red"/>
    <property type="match status" value="1"/>
</dbReference>
<dbReference type="PROSITE" id="PS00063">
    <property type="entry name" value="ALDOKETO_REDUCTASE_3"/>
    <property type="match status" value="1"/>
</dbReference>
<gene>
    <name evidence="4" type="ORF">GDO81_019651</name>
</gene>
<organism evidence="4 5">
    <name type="scientific">Engystomops pustulosus</name>
    <name type="common">Tungara frog</name>
    <name type="synonym">Physalaemus pustulosus</name>
    <dbReference type="NCBI Taxonomy" id="76066"/>
    <lineage>
        <taxon>Eukaryota</taxon>
        <taxon>Metazoa</taxon>
        <taxon>Chordata</taxon>
        <taxon>Craniata</taxon>
        <taxon>Vertebrata</taxon>
        <taxon>Euteleostomi</taxon>
        <taxon>Amphibia</taxon>
        <taxon>Batrachia</taxon>
        <taxon>Anura</taxon>
        <taxon>Neobatrachia</taxon>
        <taxon>Hyloidea</taxon>
        <taxon>Leptodactylidae</taxon>
        <taxon>Leiuperinae</taxon>
        <taxon>Engystomops</taxon>
    </lineage>
</organism>
<reference evidence="4" key="1">
    <citation type="thesis" date="2020" institute="ProQuest LLC" country="789 East Eisenhower Parkway, Ann Arbor, MI, USA">
        <title>Comparative Genomics and Chromosome Evolution.</title>
        <authorList>
            <person name="Mudd A.B."/>
        </authorList>
    </citation>
    <scope>NUCLEOTIDE SEQUENCE</scope>
    <source>
        <strain evidence="4">237g6f4</strain>
        <tissue evidence="4">Blood</tissue>
    </source>
</reference>
<dbReference type="InterPro" id="IPR020471">
    <property type="entry name" value="AKR"/>
</dbReference>
<dbReference type="AlphaFoldDB" id="A0AAV6ZHZ9"/>
<proteinExistence type="inferred from homology"/>
<evidence type="ECO:0000313" key="4">
    <source>
        <dbReference type="EMBL" id="KAG8546171.1"/>
    </source>
</evidence>
<comment type="similarity">
    <text evidence="1">Belongs to the aldo/keto reductase family.</text>
</comment>
<dbReference type="PROSITE" id="PS00062">
    <property type="entry name" value="ALDOKETO_REDUCTASE_2"/>
    <property type="match status" value="1"/>
</dbReference>
<dbReference type="GO" id="GO:0016491">
    <property type="term" value="F:oxidoreductase activity"/>
    <property type="evidence" value="ECO:0007669"/>
    <property type="project" value="InterPro"/>
</dbReference>
<keyword evidence="5" id="KW-1185">Reference proteome</keyword>
<name>A0AAV6ZHZ9_ENGPU</name>
<feature type="binding site" evidence="2">
    <location>
        <position position="106"/>
    </location>
    <ligand>
        <name>substrate</name>
    </ligand>
</feature>
<evidence type="ECO:0000313" key="5">
    <source>
        <dbReference type="Proteomes" id="UP000824782"/>
    </source>
</evidence>
<dbReference type="EMBL" id="WNYA01001216">
    <property type="protein sequence ID" value="KAG8546171.1"/>
    <property type="molecule type" value="Genomic_DNA"/>
</dbReference>
<dbReference type="InterPro" id="IPR018170">
    <property type="entry name" value="Aldo/ket_reductase_CS"/>
</dbReference>
<dbReference type="InterPro" id="IPR036812">
    <property type="entry name" value="NAD(P)_OxRdtase_dom_sf"/>
</dbReference>
<sequence>MELREDSYVTLNDGHKMPVIGFGTYAPLQVSECMEYGGKMVSCRVVVSVLPKSLAEEGVKVALEVGYLNVLFQLWSTFQAPDKVRPAVEKSLQDLQLDYIDLFIIHSPIELKPGDNPFPVDENGKLIYHNTDIRETWKALEECKDAGLVRSIGVSNFNKSQVELILNNPELKYKPVCNQVECHIYLNQSKLQEFLKSHDIVLVGYSVLGSSRDEKWIDQNSPVLLEDPVLKSLAEKLGRTPAQVAMRFLLQRGIVVLAKSFTPARIKQNFQVFDFQLSEDEMKTLEGLNKNMRYIRSSQYPFHDEY</sequence>
<dbReference type="SUPFAM" id="SSF51430">
    <property type="entry name" value="NAD(P)-linked oxidoreductase"/>
    <property type="match status" value="1"/>
</dbReference>
<evidence type="ECO:0000256" key="2">
    <source>
        <dbReference type="PIRSR" id="PIRSR000097-2"/>
    </source>
</evidence>
<dbReference type="PANTHER" id="PTHR11732">
    <property type="entry name" value="ALDO/KETO REDUCTASE"/>
    <property type="match status" value="1"/>
</dbReference>
<dbReference type="PRINTS" id="PR00069">
    <property type="entry name" value="ALDKETRDTASE"/>
</dbReference>
<evidence type="ECO:0000259" key="3">
    <source>
        <dbReference type="Pfam" id="PF00248"/>
    </source>
</evidence>
<feature type="domain" description="NADP-dependent oxidoreductase" evidence="3">
    <location>
        <begin position="80"/>
        <end position="289"/>
    </location>
</feature>
<dbReference type="Proteomes" id="UP000824782">
    <property type="component" value="Unassembled WGS sequence"/>
</dbReference>
<accession>A0AAV6ZHZ9</accession>
<dbReference type="Gene3D" id="3.20.20.100">
    <property type="entry name" value="NADP-dependent oxidoreductase domain"/>
    <property type="match status" value="1"/>
</dbReference>
<dbReference type="InterPro" id="IPR023210">
    <property type="entry name" value="NADP_OxRdtase_dom"/>
</dbReference>